<reference evidence="2" key="1">
    <citation type="journal article" date="2008" name="Nat. Genet.">
        <title>The Pristionchus pacificus genome provides a unique perspective on nematode lifestyle and parasitism.</title>
        <authorList>
            <person name="Dieterich C."/>
            <person name="Clifton S.W."/>
            <person name="Schuster L.N."/>
            <person name="Chinwalla A."/>
            <person name="Delehaunty K."/>
            <person name="Dinkelacker I."/>
            <person name="Fulton L."/>
            <person name="Fulton R."/>
            <person name="Godfrey J."/>
            <person name="Minx P."/>
            <person name="Mitreva M."/>
            <person name="Roeseler W."/>
            <person name="Tian H."/>
            <person name="Witte H."/>
            <person name="Yang S.P."/>
            <person name="Wilson R.K."/>
            <person name="Sommer R.J."/>
        </authorList>
    </citation>
    <scope>NUCLEOTIDE SEQUENCE [LARGE SCALE GENOMIC DNA]</scope>
    <source>
        <strain evidence="2">PS312</strain>
    </source>
</reference>
<accession>A0A2A6CLI3</accession>
<name>A0A2A6CLI3_PRIPA</name>
<sequence>RKKDLVKLQLLTCPIFENICVYGSGLEVGVSGSTEELCANAAVFKAFKKKLDVHATKSEFRIHWL</sequence>
<proteinExistence type="predicted"/>
<dbReference type="EnsemblMetazoa" id="PPA41072.1">
    <property type="protein sequence ID" value="PPA41072.1"/>
    <property type="gene ID" value="WBGene00279441"/>
</dbReference>
<gene>
    <name evidence="1" type="primary">WBGene00279441</name>
</gene>
<keyword evidence="2" id="KW-1185">Reference proteome</keyword>
<dbReference type="OrthoDB" id="1700726at2759"/>
<evidence type="ECO:0000313" key="2">
    <source>
        <dbReference type="Proteomes" id="UP000005239"/>
    </source>
</evidence>
<protein>
    <submittedName>
        <fullName evidence="1">Uncharacterized protein</fullName>
    </submittedName>
</protein>
<organism evidence="1 2">
    <name type="scientific">Pristionchus pacificus</name>
    <name type="common">Parasitic nematode worm</name>
    <dbReference type="NCBI Taxonomy" id="54126"/>
    <lineage>
        <taxon>Eukaryota</taxon>
        <taxon>Metazoa</taxon>
        <taxon>Ecdysozoa</taxon>
        <taxon>Nematoda</taxon>
        <taxon>Chromadorea</taxon>
        <taxon>Rhabditida</taxon>
        <taxon>Rhabditina</taxon>
        <taxon>Diplogasteromorpha</taxon>
        <taxon>Diplogasteroidea</taxon>
        <taxon>Neodiplogasteridae</taxon>
        <taxon>Pristionchus</taxon>
    </lineage>
</organism>
<reference evidence="1" key="2">
    <citation type="submission" date="2022-06" db="UniProtKB">
        <authorList>
            <consortium name="EnsemblMetazoa"/>
        </authorList>
    </citation>
    <scope>IDENTIFICATION</scope>
    <source>
        <strain evidence="1">PS312</strain>
    </source>
</reference>
<dbReference type="Proteomes" id="UP000005239">
    <property type="component" value="Unassembled WGS sequence"/>
</dbReference>
<accession>A0A8R1UX11</accession>
<dbReference type="AlphaFoldDB" id="A0A2A6CLI3"/>
<evidence type="ECO:0000313" key="1">
    <source>
        <dbReference type="EnsemblMetazoa" id="PPA41072.1"/>
    </source>
</evidence>